<dbReference type="SUPFAM" id="SSF54171">
    <property type="entry name" value="DNA-binding domain"/>
    <property type="match status" value="1"/>
</dbReference>
<evidence type="ECO:0000256" key="2">
    <source>
        <dbReference type="ARBA" id="ARBA00008068"/>
    </source>
</evidence>
<feature type="compositionally biased region" description="Polar residues" evidence="8">
    <location>
        <begin position="724"/>
        <end position="733"/>
    </location>
</feature>
<evidence type="ECO:0000256" key="5">
    <source>
        <dbReference type="ARBA" id="ARBA00023125"/>
    </source>
</evidence>
<feature type="compositionally biased region" description="Polar residues" evidence="8">
    <location>
        <begin position="701"/>
        <end position="714"/>
    </location>
</feature>
<dbReference type="InterPro" id="IPR001471">
    <property type="entry name" value="AP2/ERF_dom"/>
</dbReference>
<feature type="compositionally biased region" description="Low complexity" evidence="8">
    <location>
        <begin position="778"/>
        <end position="803"/>
    </location>
</feature>
<organism evidence="10 11">
    <name type="scientific">Brassica rapa subsp. trilocularis</name>
    <dbReference type="NCBI Taxonomy" id="1813537"/>
    <lineage>
        <taxon>Eukaryota</taxon>
        <taxon>Viridiplantae</taxon>
        <taxon>Streptophyta</taxon>
        <taxon>Embryophyta</taxon>
        <taxon>Tracheophyta</taxon>
        <taxon>Spermatophyta</taxon>
        <taxon>Magnoliopsida</taxon>
        <taxon>eudicotyledons</taxon>
        <taxon>Gunneridae</taxon>
        <taxon>Pentapetalae</taxon>
        <taxon>rosids</taxon>
        <taxon>malvids</taxon>
        <taxon>Brassicales</taxon>
        <taxon>Brassicaceae</taxon>
        <taxon>Brassiceae</taxon>
        <taxon>Brassica</taxon>
    </lineage>
</organism>
<dbReference type="PANTHER" id="PTHR31901:SF43">
    <property type="entry name" value="4-SUBSTITUTED BENZOATES-GLUTAMATE LIGASE GH3.12"/>
    <property type="match status" value="1"/>
</dbReference>
<keyword evidence="11" id="KW-1185">Reference proteome</keyword>
<dbReference type="PRINTS" id="PR00367">
    <property type="entry name" value="ETHRSPELEMNT"/>
</dbReference>
<reference evidence="10 11" key="1">
    <citation type="submission" date="2021-03" db="EMBL/GenBank/DDBJ databases">
        <authorList>
            <person name="King G.J."/>
            <person name="Bancroft I."/>
            <person name="Baten A."/>
            <person name="Bloomfield J."/>
            <person name="Borpatragohain P."/>
            <person name="He Z."/>
            <person name="Irish N."/>
            <person name="Irwin J."/>
            <person name="Liu K."/>
            <person name="Mauleon R.P."/>
            <person name="Moore J."/>
            <person name="Morris R."/>
            <person name="Ostergaard L."/>
            <person name="Wang B."/>
            <person name="Wells R."/>
        </authorList>
    </citation>
    <scope>NUCLEOTIDE SEQUENCE [LARGE SCALE GENOMIC DNA]</scope>
    <source>
        <strain evidence="10">R-o-18</strain>
        <tissue evidence="10">Leaf</tissue>
    </source>
</reference>
<keyword evidence="3" id="KW-0436">Ligase</keyword>
<feature type="compositionally biased region" description="Basic and acidic residues" evidence="8">
    <location>
        <begin position="613"/>
        <end position="626"/>
    </location>
</feature>
<dbReference type="Pfam" id="PF23571">
    <property type="entry name" value="GH3_M"/>
    <property type="match status" value="1"/>
</dbReference>
<keyword evidence="4" id="KW-0805">Transcription regulation</keyword>
<dbReference type="Pfam" id="PF00847">
    <property type="entry name" value="AP2"/>
    <property type="match status" value="1"/>
</dbReference>
<comment type="subcellular location">
    <subcellularLocation>
        <location evidence="1">Nucleus</location>
    </subcellularLocation>
</comment>
<dbReference type="SMART" id="SM00380">
    <property type="entry name" value="AP2"/>
    <property type="match status" value="1"/>
</dbReference>
<dbReference type="Gene3D" id="3.30.730.10">
    <property type="entry name" value="AP2/ERF domain"/>
    <property type="match status" value="1"/>
</dbReference>
<dbReference type="Pfam" id="PF03321">
    <property type="entry name" value="GH3"/>
    <property type="match status" value="1"/>
</dbReference>
<feature type="region of interest" description="Disordered" evidence="8">
    <location>
        <begin position="697"/>
        <end position="743"/>
    </location>
</feature>
<dbReference type="InterPro" id="IPR036955">
    <property type="entry name" value="AP2/ERF_dom_sf"/>
</dbReference>
<feature type="domain" description="AP2/ERF" evidence="9">
    <location>
        <begin position="639"/>
        <end position="696"/>
    </location>
</feature>
<keyword evidence="5" id="KW-0238">DNA-binding</keyword>
<evidence type="ECO:0000259" key="9">
    <source>
        <dbReference type="PROSITE" id="PS51032"/>
    </source>
</evidence>
<dbReference type="InterPro" id="IPR055378">
    <property type="entry name" value="GH3_C"/>
</dbReference>
<evidence type="ECO:0000256" key="3">
    <source>
        <dbReference type="ARBA" id="ARBA00022598"/>
    </source>
</evidence>
<evidence type="ECO:0000256" key="7">
    <source>
        <dbReference type="ARBA" id="ARBA00023242"/>
    </source>
</evidence>
<evidence type="ECO:0000256" key="1">
    <source>
        <dbReference type="ARBA" id="ARBA00004123"/>
    </source>
</evidence>
<dbReference type="PROSITE" id="PS51032">
    <property type="entry name" value="AP2_ERF"/>
    <property type="match status" value="1"/>
</dbReference>
<evidence type="ECO:0000256" key="6">
    <source>
        <dbReference type="ARBA" id="ARBA00023163"/>
    </source>
</evidence>
<dbReference type="CDD" id="cd00018">
    <property type="entry name" value="AP2"/>
    <property type="match status" value="1"/>
</dbReference>
<dbReference type="Proteomes" id="UP000823674">
    <property type="component" value="Chromosome A03"/>
</dbReference>
<feature type="region of interest" description="Disordered" evidence="8">
    <location>
        <begin position="778"/>
        <end position="821"/>
    </location>
</feature>
<dbReference type="InterPro" id="IPR055377">
    <property type="entry name" value="GH3_M"/>
</dbReference>
<evidence type="ECO:0000313" key="10">
    <source>
        <dbReference type="EMBL" id="KAG5403151.1"/>
    </source>
</evidence>
<keyword evidence="6" id="KW-0804">Transcription</keyword>
<comment type="similarity">
    <text evidence="2">Belongs to the IAA-amido conjugating enzyme family.</text>
</comment>
<sequence>REANMKPISNNNERWEEKLKDLTFNVKEIQDKLLEEILTPNLKTEYLQRFHMDRFDKQLFKKNVPVVTYEDIKPYIDRVVNGESSAVISARLITGFLLSSGTSGGAQKMMPWNHKYLDNLTFAYDLRMHVITKHVKGLEEGKGMMFLFTKQEAITPSGLPARVATSSYFKSDYFKNRPSNWYYSYTSPDEVILCSNNTQSLYCHLLCGLLQRDEVVRMGSIFASVMVRAIKFLETYWEELCSNIRTGRLSEWITDLGCRSSVSLVLGGPRPDLADTIETVCNKSSWEGIVKRLWPNTKYIETVVTGSMGQYVPTLNYYCSDLPLVSTTYGSSETTFGINVDPLCKPEDVSYAFMPNMSYFEFITMDGDKREVVDLQDVKLGCTYEPVVTNFSGLYRMRVGDVLVVTGFYNNAPQFKFVRRENVVLSIDSDKTNEEDLFKALSQAKLVLESSDLILVDFTSYADTSTFPGHYVIYLEIKEKEGENKKNNVELSEEVFSKCCSVMEDSLDNVYKRCRFKDGSVGPLEIRVVRQGMFDSLMDFFISQGASIGQYKTPRCIKSVKALEFMEECVVARYGKGLVPPETSAAENPSWNESDVTAMISSLSRAIEYPTADGHDPVKEELDKSDQLQQDQDQPRKRHYRGVRQRPWGKWAAEIRDPKKAARVWLGTFETAEDAALAYDRAALKFKGTKAKLNFPERVQGPSTTSYVASQSGTDHAPRGGSELMSSPPQLGPSSTTTTTTSWPVNYNQDILQYAQLLTSNSDVDLSYYTSSLFSQQQQPFSTPSSSSSSSLAFQQTQQQQQQQREDEKSYGYHYYNYPRE</sequence>
<dbReference type="Pfam" id="PF23572">
    <property type="entry name" value="GH3_C"/>
    <property type="match status" value="1"/>
</dbReference>
<protein>
    <recommendedName>
        <fullName evidence="9">AP2/ERF domain-containing protein</fullName>
    </recommendedName>
</protein>
<evidence type="ECO:0000256" key="4">
    <source>
        <dbReference type="ARBA" id="ARBA00023015"/>
    </source>
</evidence>
<dbReference type="InterPro" id="IPR004993">
    <property type="entry name" value="GH3"/>
</dbReference>
<proteinExistence type="inferred from homology"/>
<name>A0ABQ7MZ79_BRACM</name>
<accession>A0ABQ7MZ79</accession>
<dbReference type="InterPro" id="IPR016177">
    <property type="entry name" value="DNA-bd_dom_sf"/>
</dbReference>
<gene>
    <name evidence="10" type="primary">A03p006170.1_BraROA</name>
    <name evidence="10" type="ORF">IGI04_009270</name>
</gene>
<keyword evidence="7" id="KW-0539">Nucleus</keyword>
<feature type="region of interest" description="Disordered" evidence="8">
    <location>
        <begin position="610"/>
        <end position="645"/>
    </location>
</feature>
<dbReference type="PANTHER" id="PTHR31901">
    <property type="entry name" value="GH3 DOMAIN-CONTAINING PROTEIN"/>
    <property type="match status" value="1"/>
</dbReference>
<feature type="non-terminal residue" evidence="10">
    <location>
        <position position="1"/>
    </location>
</feature>
<dbReference type="EMBL" id="JADBGQ010000003">
    <property type="protein sequence ID" value="KAG5403151.1"/>
    <property type="molecule type" value="Genomic_DNA"/>
</dbReference>
<evidence type="ECO:0000256" key="8">
    <source>
        <dbReference type="SAM" id="MobiDB-lite"/>
    </source>
</evidence>
<evidence type="ECO:0000313" key="11">
    <source>
        <dbReference type="Proteomes" id="UP000823674"/>
    </source>
</evidence>
<comment type="caution">
    <text evidence="10">The sequence shown here is derived from an EMBL/GenBank/DDBJ whole genome shotgun (WGS) entry which is preliminary data.</text>
</comment>